<dbReference type="InterPro" id="IPR016181">
    <property type="entry name" value="Acyl_CoA_acyltransferase"/>
</dbReference>
<dbReference type="STRING" id="985895.E4ZNS7"/>
<dbReference type="EMBL" id="FP929105">
    <property type="protein sequence ID" value="CBX93296.1"/>
    <property type="molecule type" value="Genomic_DNA"/>
</dbReference>
<evidence type="ECO:0008006" key="3">
    <source>
        <dbReference type="Google" id="ProtNLM"/>
    </source>
</evidence>
<dbReference type="Gene3D" id="3.40.630.30">
    <property type="match status" value="1"/>
</dbReference>
<dbReference type="HOGENOM" id="CLU_072853_0_0_1"/>
<dbReference type="SUPFAM" id="SSF55729">
    <property type="entry name" value="Acyl-CoA N-acyltransferases (Nat)"/>
    <property type="match status" value="1"/>
</dbReference>
<dbReference type="OrthoDB" id="4738875at2759"/>
<dbReference type="InParanoid" id="E4ZNS7"/>
<dbReference type="OMA" id="SPLFRWE"/>
<evidence type="ECO:0000313" key="2">
    <source>
        <dbReference type="Proteomes" id="UP000002668"/>
    </source>
</evidence>
<accession>E4ZNS7</accession>
<proteinExistence type="predicted"/>
<sequence>MPSLPSVEGVRLATVEDLHRIAIVAASAFFWSPTFQFQRPRYRDFPADTVASYLFEYEAAIHDPTCAVLVAEDKVERNEADYVYEALQGTYQAEDQSGRAIVGVCSIILKPDSIFLGHFQPRSGITANLAAQSDSSTDGSRCRPTADRKRDQCALSVELYNRATQPAKSRYLNGKMRLSTLAVAPAYWRRGHATRLVDFYTQLADSDAAILGVSATPRGALVTERAGFSRCELVHVKRPPAPGRLQCEDSPPDMAGWEAHAAQDVELWSVTAHEQNSMSATYHTPFQDRTAAALQQ</sequence>
<reference evidence="2" key="1">
    <citation type="journal article" date="2011" name="Nat. Commun.">
        <title>Effector diversification within compartments of the Leptosphaeria maculans genome affected by Repeat-Induced Point mutations.</title>
        <authorList>
            <person name="Rouxel T."/>
            <person name="Grandaubert J."/>
            <person name="Hane J.K."/>
            <person name="Hoede C."/>
            <person name="van de Wouw A.P."/>
            <person name="Couloux A."/>
            <person name="Dominguez V."/>
            <person name="Anthouard V."/>
            <person name="Bally P."/>
            <person name="Bourras S."/>
            <person name="Cozijnsen A.J."/>
            <person name="Ciuffetti L.M."/>
            <person name="Degrave A."/>
            <person name="Dilmaghani A."/>
            <person name="Duret L."/>
            <person name="Fudal I."/>
            <person name="Goodwin S.B."/>
            <person name="Gout L."/>
            <person name="Glaser N."/>
            <person name="Linglin J."/>
            <person name="Kema G.H.J."/>
            <person name="Lapalu N."/>
            <person name="Lawrence C.B."/>
            <person name="May K."/>
            <person name="Meyer M."/>
            <person name="Ollivier B."/>
            <person name="Poulain J."/>
            <person name="Schoch C.L."/>
            <person name="Simon A."/>
            <person name="Spatafora J.W."/>
            <person name="Stachowiak A."/>
            <person name="Turgeon B.G."/>
            <person name="Tyler B.M."/>
            <person name="Vincent D."/>
            <person name="Weissenbach J."/>
            <person name="Amselem J."/>
            <person name="Quesneville H."/>
            <person name="Oliver R.P."/>
            <person name="Wincker P."/>
            <person name="Balesdent M.-H."/>
            <person name="Howlett B.J."/>
        </authorList>
    </citation>
    <scope>NUCLEOTIDE SEQUENCE [LARGE SCALE GENOMIC DNA]</scope>
    <source>
        <strain evidence="2">JN3 / isolate v23.1.3 / race Av1-4-5-6-7-8</strain>
    </source>
</reference>
<dbReference type="AlphaFoldDB" id="E4ZNS7"/>
<dbReference type="VEuPathDB" id="FungiDB:LEMA_P041970.1"/>
<dbReference type="eggNOG" id="ENOG502SU8W">
    <property type="taxonomic scope" value="Eukaryota"/>
</dbReference>
<keyword evidence="2" id="KW-1185">Reference proteome</keyword>
<dbReference type="Proteomes" id="UP000002668">
    <property type="component" value="Genome"/>
</dbReference>
<organism evidence="2">
    <name type="scientific">Leptosphaeria maculans (strain JN3 / isolate v23.1.3 / race Av1-4-5-6-7-8)</name>
    <name type="common">Blackleg fungus</name>
    <name type="synonym">Phoma lingam</name>
    <dbReference type="NCBI Taxonomy" id="985895"/>
    <lineage>
        <taxon>Eukaryota</taxon>
        <taxon>Fungi</taxon>
        <taxon>Dikarya</taxon>
        <taxon>Ascomycota</taxon>
        <taxon>Pezizomycotina</taxon>
        <taxon>Dothideomycetes</taxon>
        <taxon>Pleosporomycetidae</taxon>
        <taxon>Pleosporales</taxon>
        <taxon>Pleosporineae</taxon>
        <taxon>Leptosphaeriaceae</taxon>
        <taxon>Plenodomus</taxon>
        <taxon>Plenodomus lingam/Leptosphaeria maculans species complex</taxon>
    </lineage>
</organism>
<protein>
    <recommendedName>
        <fullName evidence="3">N-acetyltransferase domain-containing protein</fullName>
    </recommendedName>
</protein>
<gene>
    <name evidence="1" type="ORF">LEMA_P041970.1</name>
</gene>
<evidence type="ECO:0000313" key="1">
    <source>
        <dbReference type="EMBL" id="CBX93296.1"/>
    </source>
</evidence>
<name>E4ZNS7_LEPMJ</name>